<evidence type="ECO:0000313" key="14">
    <source>
        <dbReference type="Proteomes" id="UP000287247"/>
    </source>
</evidence>
<evidence type="ECO:0000256" key="6">
    <source>
        <dbReference type="ARBA" id="ARBA00022692"/>
    </source>
</evidence>
<evidence type="ECO:0000256" key="4">
    <source>
        <dbReference type="ARBA" id="ARBA00022676"/>
    </source>
</evidence>
<dbReference type="Pfam" id="PF16192">
    <property type="entry name" value="PMT_4TMC"/>
    <property type="match status" value="1"/>
</dbReference>
<proteinExistence type="inferred from homology"/>
<keyword evidence="8 10" id="KW-0472">Membrane</keyword>
<feature type="transmembrane region" description="Helical" evidence="10">
    <location>
        <begin position="146"/>
        <end position="166"/>
    </location>
</feature>
<evidence type="ECO:0000256" key="8">
    <source>
        <dbReference type="ARBA" id="ARBA00023136"/>
    </source>
</evidence>
<comment type="pathway">
    <text evidence="2 10">Protein modification; protein glycosylation.</text>
</comment>
<dbReference type="Pfam" id="PF02366">
    <property type="entry name" value="PMT"/>
    <property type="match status" value="1"/>
</dbReference>
<feature type="transmembrane region" description="Helical" evidence="10">
    <location>
        <begin position="393"/>
        <end position="413"/>
    </location>
</feature>
<evidence type="ECO:0000256" key="3">
    <source>
        <dbReference type="ARBA" id="ARBA00007222"/>
    </source>
</evidence>
<dbReference type="InterPro" id="IPR027005">
    <property type="entry name" value="PMT-like"/>
</dbReference>
<dbReference type="InterPro" id="IPR032421">
    <property type="entry name" value="PMT_4TMC"/>
</dbReference>
<evidence type="ECO:0000256" key="7">
    <source>
        <dbReference type="ARBA" id="ARBA00022989"/>
    </source>
</evidence>
<evidence type="ECO:0000256" key="2">
    <source>
        <dbReference type="ARBA" id="ARBA00004922"/>
    </source>
</evidence>
<dbReference type="AlphaFoldDB" id="A0A401IH05"/>
<comment type="subcellular location">
    <subcellularLocation>
        <location evidence="10">Cell membrane</location>
    </subcellularLocation>
    <subcellularLocation>
        <location evidence="1">Endomembrane system</location>
        <topology evidence="1">Multi-pass membrane protein</topology>
    </subcellularLocation>
</comment>
<dbReference type="InterPro" id="IPR003342">
    <property type="entry name" value="ArnT-like_N"/>
</dbReference>
<evidence type="ECO:0000256" key="5">
    <source>
        <dbReference type="ARBA" id="ARBA00022679"/>
    </source>
</evidence>
<feature type="transmembrane region" description="Helical" evidence="10">
    <location>
        <begin position="171"/>
        <end position="187"/>
    </location>
</feature>
<dbReference type="OrthoDB" id="9776737at2"/>
<comment type="function">
    <text evidence="10">Protein O-mannosyltransferase that catalyzes the transfer of a single mannose residue from a polyprenol phospho-mannosyl lipidic donor to the hydroxyl group of selected serine and threonine residues in acceptor proteins.</text>
</comment>
<dbReference type="GO" id="GO:0004169">
    <property type="term" value="F:dolichyl-phosphate-mannose-protein mannosyltransferase activity"/>
    <property type="evidence" value="ECO:0007669"/>
    <property type="project" value="UniProtKB-UniRule"/>
</dbReference>
<reference evidence="14" key="1">
    <citation type="submission" date="2017-05" db="EMBL/GenBank/DDBJ databases">
        <title>Physiological properties and genetic analysis related to exopolysaccharide production of fresh-water unicellular cyanobacterium Aphanothece sacrum, Suizenji Nori, that has been cultured as a food source in Japan.</title>
        <authorList>
            <person name="Kanesaki Y."/>
            <person name="Yoshikawa S."/>
            <person name="Ohki K."/>
        </authorList>
    </citation>
    <scope>NUCLEOTIDE SEQUENCE [LARGE SCALE GENOMIC DNA]</scope>
    <source>
        <strain evidence="14">FPU1</strain>
    </source>
</reference>
<keyword evidence="6 10" id="KW-0812">Transmembrane</keyword>
<organism evidence="13 14">
    <name type="scientific">Aphanothece sacrum FPU1</name>
    <dbReference type="NCBI Taxonomy" id="1920663"/>
    <lineage>
        <taxon>Bacteria</taxon>
        <taxon>Bacillati</taxon>
        <taxon>Cyanobacteriota</taxon>
        <taxon>Cyanophyceae</taxon>
        <taxon>Oscillatoriophycideae</taxon>
        <taxon>Chroococcales</taxon>
        <taxon>Aphanothecaceae</taxon>
        <taxon>Aphanothece</taxon>
    </lineage>
</organism>
<evidence type="ECO:0000256" key="10">
    <source>
        <dbReference type="RuleBase" id="RU367007"/>
    </source>
</evidence>
<keyword evidence="4 10" id="KW-0328">Glycosyltransferase</keyword>
<keyword evidence="7 10" id="KW-1133">Transmembrane helix</keyword>
<comment type="caution">
    <text evidence="13">The sequence shown here is derived from an EMBL/GenBank/DDBJ whole genome shotgun (WGS) entry which is preliminary data.</text>
</comment>
<feature type="domain" description="ArnT-like N-terminal" evidence="11">
    <location>
        <begin position="15"/>
        <end position="243"/>
    </location>
</feature>
<sequence length="464" mass="54140">MTNLSVFQFRLAMLAIFLLSLILRFWQLGQFNILVFDEFYYAKYANYYLIGKTFFNSHPPLSQYIIAIGIWLGSHLPSSPEMTNDLTGSLRSTFSYRWLNALTGSFLPLLVGAIAYQLTNRRSYTLIVTFLAAMDGLFLVESRYALNNIYLVGFGLLGQLFFLLFLNQKKYIYLTLSGIFFGATASVKWNGLGFLGGIYLIILMVWLCSLLQRRIENFKNNQFLNRLFLINWGLFNQINSVKLPLLFLNLLIIPAVTYSLLWFPHLLMNPQYNWWEVQHKIWVFHHQIGNSPQVHKYCSNWYTWLFMGRTIAYLYRPQETDSGKIIYDVHAMGNPVLWWFSTAAIFTIITLLSISFIKQKNVVSLNPAIAVYILVNYTVNLLPWIKVSRCTFLYHYMASYVFSWLALAWIMDSSLMSKNSLNRRVAMGLIILIIIAFIYWLPIYLGLPLSQKEFNMRMLLPSWI</sequence>
<feature type="transmembrane region" description="Helical" evidence="10">
    <location>
        <begin position="123"/>
        <end position="140"/>
    </location>
</feature>
<gene>
    <name evidence="13" type="ORF">AsFPU1_1949</name>
</gene>
<dbReference type="GO" id="GO:0005886">
    <property type="term" value="C:plasma membrane"/>
    <property type="evidence" value="ECO:0007669"/>
    <property type="project" value="UniProtKB-SubCell"/>
</dbReference>
<name>A0A401IH05_APHSA</name>
<comment type="similarity">
    <text evidence="3 10">Belongs to the glycosyltransferase 39 family.</text>
</comment>
<dbReference type="GO" id="GO:0012505">
    <property type="term" value="C:endomembrane system"/>
    <property type="evidence" value="ECO:0007669"/>
    <property type="project" value="UniProtKB-SubCell"/>
</dbReference>
<feature type="transmembrane region" description="Helical" evidence="10">
    <location>
        <begin position="425"/>
        <end position="447"/>
    </location>
</feature>
<keyword evidence="5 10" id="KW-0808">Transferase</keyword>
<evidence type="ECO:0000259" key="12">
    <source>
        <dbReference type="Pfam" id="PF16192"/>
    </source>
</evidence>
<feature type="transmembrane region" description="Helical" evidence="10">
    <location>
        <begin position="243"/>
        <end position="263"/>
    </location>
</feature>
<dbReference type="PANTHER" id="PTHR10050:SF46">
    <property type="entry name" value="PROTEIN O-MANNOSYL-TRANSFERASE 2"/>
    <property type="match status" value="1"/>
</dbReference>
<feature type="transmembrane region" description="Helical" evidence="10">
    <location>
        <begin position="369"/>
        <end position="387"/>
    </location>
</feature>
<keyword evidence="10" id="KW-1003">Cell membrane</keyword>
<dbReference type="UniPathway" id="UPA00378"/>
<evidence type="ECO:0000256" key="1">
    <source>
        <dbReference type="ARBA" id="ARBA00004127"/>
    </source>
</evidence>
<evidence type="ECO:0000259" key="11">
    <source>
        <dbReference type="Pfam" id="PF02366"/>
    </source>
</evidence>
<feature type="domain" description="Protein O-mannosyl-transferase C-terminal four TM" evidence="12">
    <location>
        <begin position="273"/>
        <end position="463"/>
    </location>
</feature>
<feature type="transmembrane region" description="Helical" evidence="10">
    <location>
        <begin position="336"/>
        <end position="357"/>
    </location>
</feature>
<dbReference type="RefSeq" id="WP_124973586.1">
    <property type="nucleotide sequence ID" value="NZ_BDQK01000009.1"/>
</dbReference>
<feature type="transmembrane region" description="Helical" evidence="10">
    <location>
        <begin position="98"/>
        <end position="116"/>
    </location>
</feature>
<protein>
    <recommendedName>
        <fullName evidence="9 10">Polyprenol-phosphate-mannose--protein mannosyltransferase</fullName>
        <ecNumber evidence="10">2.4.1.-</ecNumber>
    </recommendedName>
</protein>
<feature type="transmembrane region" description="Helical" evidence="10">
    <location>
        <begin position="6"/>
        <end position="26"/>
    </location>
</feature>
<dbReference type="EMBL" id="BDQK01000009">
    <property type="protein sequence ID" value="GBF80548.1"/>
    <property type="molecule type" value="Genomic_DNA"/>
</dbReference>
<feature type="transmembrane region" description="Helical" evidence="10">
    <location>
        <begin position="193"/>
        <end position="211"/>
    </location>
</feature>
<dbReference type="EC" id="2.4.1.-" evidence="10"/>
<dbReference type="PANTHER" id="PTHR10050">
    <property type="entry name" value="DOLICHYL-PHOSPHATE-MANNOSE--PROTEIN MANNOSYLTRANSFERASE"/>
    <property type="match status" value="1"/>
</dbReference>
<dbReference type="Proteomes" id="UP000287247">
    <property type="component" value="Unassembled WGS sequence"/>
</dbReference>
<evidence type="ECO:0000313" key="13">
    <source>
        <dbReference type="EMBL" id="GBF80548.1"/>
    </source>
</evidence>
<keyword evidence="14" id="KW-1185">Reference proteome</keyword>
<evidence type="ECO:0000256" key="9">
    <source>
        <dbReference type="ARBA" id="ARBA00093617"/>
    </source>
</evidence>
<accession>A0A401IH05</accession>